<reference evidence="1 2" key="1">
    <citation type="submission" date="2017-06" db="EMBL/GenBank/DDBJ databases">
        <authorList>
            <person name="Kim H.J."/>
            <person name="Triplett B.A."/>
        </authorList>
    </citation>
    <scope>NUCLEOTIDE SEQUENCE [LARGE SCALE GENOMIC DNA]</scope>
    <source>
        <strain evidence="1 2">DSM 14713</strain>
    </source>
</reference>
<sequence length="310" mass="34652">MLPYFPFDQDVFAMRLGVRALRADETLIEVEEAHYRDEVALKERLLAEPRHVRFAALPGTEAAQWETVTTVLPLMASQHPRHFALDREEGGQWHWRNHLLGTELRFTPGEPEGLPQAPLDWLGRQVQEDLLLMDGTREGLPLMAGQLCFPAGWCLADKLGLPVLDVHAPVPGFNAQLGPSTVKLMQGLKPGRAVTRVNWGIAVTAQLDLAPWTRAEWLALRQSVTPSNAGERCFMRLERQTLSVMPETGAILFTIHTYVAPVAHEVEDPERRRRLAGVLRTLPPELADYKGITLFLPALVAYLEAEARSG</sequence>
<dbReference type="KEGG" id="mbd:MEBOL_003198"/>
<dbReference type="AlphaFoldDB" id="A0A250IES9"/>
<keyword evidence="2" id="KW-1185">Reference proteome</keyword>
<dbReference type="OrthoDB" id="5242510at2"/>
<dbReference type="Proteomes" id="UP000217289">
    <property type="component" value="Chromosome"/>
</dbReference>
<evidence type="ECO:0000313" key="2">
    <source>
        <dbReference type="Proteomes" id="UP000217289"/>
    </source>
</evidence>
<gene>
    <name evidence="1" type="ORF">MEBOL_003198</name>
</gene>
<dbReference type="RefSeq" id="WP_095978277.1">
    <property type="nucleotide sequence ID" value="NZ_CP022163.1"/>
</dbReference>
<evidence type="ECO:0008006" key="3">
    <source>
        <dbReference type="Google" id="ProtNLM"/>
    </source>
</evidence>
<protein>
    <recommendedName>
        <fullName evidence="3">DUF3445 domain-containing protein</fullName>
    </recommendedName>
</protein>
<proteinExistence type="predicted"/>
<organism evidence="1 2">
    <name type="scientific">Melittangium boletus DSM 14713</name>
    <dbReference type="NCBI Taxonomy" id="1294270"/>
    <lineage>
        <taxon>Bacteria</taxon>
        <taxon>Pseudomonadati</taxon>
        <taxon>Myxococcota</taxon>
        <taxon>Myxococcia</taxon>
        <taxon>Myxococcales</taxon>
        <taxon>Cystobacterineae</taxon>
        <taxon>Archangiaceae</taxon>
        <taxon>Melittangium</taxon>
    </lineage>
</organism>
<dbReference type="Pfam" id="PF11927">
    <property type="entry name" value="HODM_asu-like"/>
    <property type="match status" value="1"/>
</dbReference>
<evidence type="ECO:0000313" key="1">
    <source>
        <dbReference type="EMBL" id="ATB29743.1"/>
    </source>
</evidence>
<name>A0A250IES9_9BACT</name>
<dbReference type="EMBL" id="CP022163">
    <property type="protein sequence ID" value="ATB29743.1"/>
    <property type="molecule type" value="Genomic_DNA"/>
</dbReference>
<accession>A0A250IES9</accession>
<dbReference type="InterPro" id="IPR021848">
    <property type="entry name" value="HODM_asu-like"/>
</dbReference>